<reference evidence="2" key="1">
    <citation type="submission" date="2016-07" db="EMBL/GenBank/DDBJ databases">
        <authorList>
            <person name="Bretaudeau A."/>
        </authorList>
    </citation>
    <scope>NUCLEOTIDE SEQUENCE</scope>
    <source>
        <strain evidence="2">Rice</strain>
        <tissue evidence="2">Whole body</tissue>
    </source>
</reference>
<feature type="chain" id="PRO_5013614833" evidence="1">
    <location>
        <begin position="17"/>
        <end position="128"/>
    </location>
</feature>
<evidence type="ECO:0000313" key="2">
    <source>
        <dbReference type="EMBL" id="SOQ36336.1"/>
    </source>
</evidence>
<evidence type="ECO:0000256" key="1">
    <source>
        <dbReference type="SAM" id="SignalP"/>
    </source>
</evidence>
<sequence>MDVVADFMALLKTSAALHFCAASAVQQSPRQNPNDQHLGRKPARYYDLVWSEDAPCLRELYSLFPKRRYILKIRETYNNTATRYKPVNVQTDHLMVSNHRRLWTPETAEALQVRCWPFGVCRSPKGQL</sequence>
<dbReference type="AlphaFoldDB" id="A0A2H1V6D5"/>
<organism evidence="2">
    <name type="scientific">Spodoptera frugiperda</name>
    <name type="common">Fall armyworm</name>
    <dbReference type="NCBI Taxonomy" id="7108"/>
    <lineage>
        <taxon>Eukaryota</taxon>
        <taxon>Metazoa</taxon>
        <taxon>Ecdysozoa</taxon>
        <taxon>Arthropoda</taxon>
        <taxon>Hexapoda</taxon>
        <taxon>Insecta</taxon>
        <taxon>Pterygota</taxon>
        <taxon>Neoptera</taxon>
        <taxon>Endopterygota</taxon>
        <taxon>Lepidoptera</taxon>
        <taxon>Glossata</taxon>
        <taxon>Ditrysia</taxon>
        <taxon>Noctuoidea</taxon>
        <taxon>Noctuidae</taxon>
        <taxon>Amphipyrinae</taxon>
        <taxon>Spodoptera</taxon>
    </lineage>
</organism>
<name>A0A2H1V6D5_SPOFR</name>
<keyword evidence="1" id="KW-0732">Signal</keyword>
<accession>A0A2H1V6D5</accession>
<feature type="signal peptide" evidence="1">
    <location>
        <begin position="1"/>
        <end position="16"/>
    </location>
</feature>
<gene>
    <name evidence="2" type="ORF">SFRICE_011624</name>
</gene>
<proteinExistence type="predicted"/>
<protein>
    <submittedName>
        <fullName evidence="2">SFRICE_011624</fullName>
    </submittedName>
</protein>
<dbReference type="EMBL" id="ODYU01000892">
    <property type="protein sequence ID" value="SOQ36336.1"/>
    <property type="molecule type" value="Genomic_DNA"/>
</dbReference>